<reference evidence="13" key="2">
    <citation type="submission" date="2023-04" db="EMBL/GenBank/DDBJ databases">
        <authorList>
            <person name="Bu L."/>
            <person name="Lu L."/>
            <person name="Laidemitt M.R."/>
            <person name="Zhang S.M."/>
            <person name="Mutuku M."/>
            <person name="Mkoji G."/>
            <person name="Steinauer M."/>
            <person name="Loker E.S."/>
        </authorList>
    </citation>
    <scope>NUCLEOTIDE SEQUENCE</scope>
    <source>
        <strain evidence="13">KasaAsao</strain>
        <tissue evidence="13">Whole Snail</tissue>
    </source>
</reference>
<keyword evidence="4" id="KW-0479">Metal-binding</keyword>
<dbReference type="SMART" id="SM00647">
    <property type="entry name" value="IBR"/>
    <property type="match status" value="2"/>
</dbReference>
<dbReference type="SUPFAM" id="SSF57850">
    <property type="entry name" value="RING/U-box"/>
    <property type="match status" value="3"/>
</dbReference>
<comment type="catalytic activity">
    <reaction evidence="1">
        <text>[E2 ubiquitin-conjugating enzyme]-S-ubiquitinyl-L-cysteine + [acceptor protein]-L-lysine = [E2 ubiquitin-conjugating enzyme]-L-cysteine + [acceptor protein]-N(6)-ubiquitinyl-L-lysine.</text>
        <dbReference type="EC" id="2.3.2.31"/>
    </reaction>
</comment>
<dbReference type="Pfam" id="PF01485">
    <property type="entry name" value="IBR"/>
    <property type="match status" value="1"/>
</dbReference>
<evidence type="ECO:0000256" key="8">
    <source>
        <dbReference type="ARBA" id="ARBA00022833"/>
    </source>
</evidence>
<dbReference type="InterPro" id="IPR044066">
    <property type="entry name" value="TRIAD_supradom"/>
</dbReference>
<evidence type="ECO:0000256" key="3">
    <source>
        <dbReference type="ARBA" id="ARBA00022679"/>
    </source>
</evidence>
<dbReference type="InterPro" id="IPR001841">
    <property type="entry name" value="Znf_RING"/>
</dbReference>
<keyword evidence="5" id="KW-0677">Repeat</keyword>
<evidence type="ECO:0000256" key="6">
    <source>
        <dbReference type="ARBA" id="ARBA00022771"/>
    </source>
</evidence>
<dbReference type="PANTHER" id="PTHR11685">
    <property type="entry name" value="RBR FAMILY RING FINGER AND IBR DOMAIN-CONTAINING"/>
    <property type="match status" value="1"/>
</dbReference>
<evidence type="ECO:0000259" key="11">
    <source>
        <dbReference type="PROSITE" id="PS50089"/>
    </source>
</evidence>
<dbReference type="GO" id="GO:0016567">
    <property type="term" value="P:protein ubiquitination"/>
    <property type="evidence" value="ECO:0007669"/>
    <property type="project" value="InterPro"/>
</dbReference>
<gene>
    <name evidence="13" type="ORF">Bpfe_031049</name>
</gene>
<sequence>MVYKVSKGGVRSGNTLRGLRSLQAKRYARQACIVGRSSLATQDIEQLVSNTTDDSYISEALTSTDVILSLNKKQRWRLPATVSHMIKAGYFDKDNAMVSILERHKLKRRANCVSFVCNRGLYGHVIPTQKRYFSFNMDKLADEKSSRMIKRAKADILRKSKVTKANGPALNAQNVNVFTISGANEHGPLSSSKPEYRLEVFYPCPRSCSLSFNPKYTDVKLEMNEAGKLEMRSNVRTSKKTHKHRHKLSMKDLAKCDEEIIQDDVDIMWEEDINDDSKDVQEDTILSTSDKDSDSEVENDSDQNERQDNTANILSCLIAQAERARAFCSTDKSEKRTKKFSKPNPKIDVENKSHIFYTDEFKPMQLLSQQIKTKVDHYKKEKEVVLTSGKVILCDSEISPEKLKERFGQNFSEADCEPRRFTINITDDIVNTLSTSRSVKLGSGLTSFLVLIQDGFYDVGQSSYKVQFNSLICSDTKRITDSLPFQKMTLEEITSSIISTLLDMKQEGLVKLGNVLQSHETVPRNYLTDKLNMNIEAFFTSEQISKIVIEEKVDSSEELYKLSEDWEKVLFCEICYADVTSSHYESSPGTKLNKCGHVFCDNCWRTHFNIKMKTGAFKFTCPGYDCNVPVGPSTLLSLVNVKDLNLYLQRQCEAEIETSLDTKWCPNPSCGRAIRVTPGKKVLGCTFDITCVCGQSVCFACLGTPHWPAHCVQAEEYTQALPFLKPYQETDDVIDLPSIPSKPSTYAVIEIEGRLCPSCHRFMEKNGGCPHMNCRCGLQFCWTCMKPISSHGSIPCIENVKLIKSLTRHVKVRHVDIESSKCTNHSPAKVTRQSKPRGHKASLYQKALQQRHESAKSSTRNQVKSLFKRIQHVAFSDRTFREEIAMACKIDQSSLLESEQTSLSPHVTRFLNSCVQMKQSLHHVAEYTFVLLRSVPQSLERQRALKLANDLSGYCSFISSVFEAGTSQDPRVAFRRLVDIRTWSGRALDALLVTVDAFRS</sequence>
<evidence type="ECO:0000256" key="1">
    <source>
        <dbReference type="ARBA" id="ARBA00001798"/>
    </source>
</evidence>
<dbReference type="EMBL" id="JASAOG010000443">
    <property type="protein sequence ID" value="KAK0039520.1"/>
    <property type="molecule type" value="Genomic_DNA"/>
</dbReference>
<evidence type="ECO:0000256" key="9">
    <source>
        <dbReference type="PROSITE-ProRule" id="PRU00175"/>
    </source>
</evidence>
<dbReference type="Gene3D" id="1.20.120.1750">
    <property type="match status" value="1"/>
</dbReference>
<evidence type="ECO:0000313" key="14">
    <source>
        <dbReference type="Proteomes" id="UP001233172"/>
    </source>
</evidence>
<dbReference type="InterPro" id="IPR002867">
    <property type="entry name" value="IBR_dom"/>
</dbReference>
<evidence type="ECO:0000259" key="12">
    <source>
        <dbReference type="PROSITE" id="PS51873"/>
    </source>
</evidence>
<accession>A0AAD8ANK4</accession>
<comment type="caution">
    <text evidence="13">The sequence shown here is derived from an EMBL/GenBank/DDBJ whole genome shotgun (WGS) entry which is preliminary data.</text>
</comment>
<evidence type="ECO:0000256" key="2">
    <source>
        <dbReference type="ARBA" id="ARBA00012251"/>
    </source>
</evidence>
<organism evidence="13 14">
    <name type="scientific">Biomphalaria pfeifferi</name>
    <name type="common">Bloodfluke planorb</name>
    <name type="synonym">Freshwater snail</name>
    <dbReference type="NCBI Taxonomy" id="112525"/>
    <lineage>
        <taxon>Eukaryota</taxon>
        <taxon>Metazoa</taxon>
        <taxon>Spiralia</taxon>
        <taxon>Lophotrochozoa</taxon>
        <taxon>Mollusca</taxon>
        <taxon>Gastropoda</taxon>
        <taxon>Heterobranchia</taxon>
        <taxon>Euthyneura</taxon>
        <taxon>Panpulmonata</taxon>
        <taxon>Hygrophila</taxon>
        <taxon>Lymnaeoidea</taxon>
        <taxon>Planorbidae</taxon>
        <taxon>Biomphalaria</taxon>
    </lineage>
</organism>
<evidence type="ECO:0000313" key="13">
    <source>
        <dbReference type="EMBL" id="KAK0039520.1"/>
    </source>
</evidence>
<feature type="region of interest" description="Disordered" evidence="10">
    <location>
        <begin position="272"/>
        <end position="309"/>
    </location>
</feature>
<dbReference type="InterPro" id="IPR031127">
    <property type="entry name" value="E3_UB_ligase_RBR"/>
</dbReference>
<evidence type="ECO:0000256" key="4">
    <source>
        <dbReference type="ARBA" id="ARBA00022723"/>
    </source>
</evidence>
<dbReference type="AlphaFoldDB" id="A0AAD8ANK4"/>
<proteinExistence type="predicted"/>
<feature type="domain" description="RING-type" evidence="11">
    <location>
        <begin position="572"/>
        <end position="622"/>
    </location>
</feature>
<dbReference type="Pfam" id="PF22191">
    <property type="entry name" value="IBR_1"/>
    <property type="match status" value="1"/>
</dbReference>
<reference evidence="13" key="1">
    <citation type="journal article" date="2023" name="PLoS Negl. Trop. Dis.">
        <title>A genome sequence for Biomphalaria pfeifferi, the major vector snail for the human-infecting parasite Schistosoma mansoni.</title>
        <authorList>
            <person name="Bu L."/>
            <person name="Lu L."/>
            <person name="Laidemitt M.R."/>
            <person name="Zhang S.M."/>
            <person name="Mutuku M."/>
            <person name="Mkoji G."/>
            <person name="Steinauer M."/>
            <person name="Loker E.S."/>
        </authorList>
    </citation>
    <scope>NUCLEOTIDE SEQUENCE</scope>
    <source>
        <strain evidence="13">KasaAsao</strain>
    </source>
</reference>
<dbReference type="Gene3D" id="3.30.40.10">
    <property type="entry name" value="Zinc/RING finger domain, C3HC4 (zinc finger)"/>
    <property type="match status" value="1"/>
</dbReference>
<dbReference type="PROSITE" id="PS50089">
    <property type="entry name" value="ZF_RING_2"/>
    <property type="match status" value="1"/>
</dbReference>
<feature type="domain" description="RING-type" evidence="12">
    <location>
        <begin position="568"/>
        <end position="800"/>
    </location>
</feature>
<dbReference type="GO" id="GO:0061630">
    <property type="term" value="F:ubiquitin protein ligase activity"/>
    <property type="evidence" value="ECO:0007669"/>
    <property type="project" value="UniProtKB-EC"/>
</dbReference>
<dbReference type="Proteomes" id="UP001233172">
    <property type="component" value="Unassembled WGS sequence"/>
</dbReference>
<dbReference type="GO" id="GO:0008270">
    <property type="term" value="F:zinc ion binding"/>
    <property type="evidence" value="ECO:0007669"/>
    <property type="project" value="UniProtKB-KW"/>
</dbReference>
<keyword evidence="14" id="KW-1185">Reference proteome</keyword>
<evidence type="ECO:0000256" key="10">
    <source>
        <dbReference type="SAM" id="MobiDB-lite"/>
    </source>
</evidence>
<dbReference type="PROSITE" id="PS51873">
    <property type="entry name" value="TRIAD"/>
    <property type="match status" value="1"/>
</dbReference>
<dbReference type="InterPro" id="IPR013083">
    <property type="entry name" value="Znf_RING/FYVE/PHD"/>
</dbReference>
<name>A0AAD8ANK4_BIOPF</name>
<keyword evidence="6 9" id="KW-0863">Zinc-finger</keyword>
<keyword evidence="3" id="KW-0808">Transferase</keyword>
<evidence type="ECO:0000256" key="7">
    <source>
        <dbReference type="ARBA" id="ARBA00022786"/>
    </source>
</evidence>
<keyword evidence="8" id="KW-0862">Zinc</keyword>
<evidence type="ECO:0000256" key="5">
    <source>
        <dbReference type="ARBA" id="ARBA00022737"/>
    </source>
</evidence>
<keyword evidence="7" id="KW-0833">Ubl conjugation pathway</keyword>
<protein>
    <recommendedName>
        <fullName evidence="2">RBR-type E3 ubiquitin transferase</fullName>
        <ecNumber evidence="2">2.3.2.31</ecNumber>
    </recommendedName>
</protein>
<dbReference type="EC" id="2.3.2.31" evidence="2"/>